<evidence type="ECO:0000313" key="1">
    <source>
        <dbReference type="EMBL" id="KAJ1205303.1"/>
    </source>
</evidence>
<comment type="caution">
    <text evidence="1">The sequence shown here is derived from an EMBL/GenBank/DDBJ whole genome shotgun (WGS) entry which is preliminary data.</text>
</comment>
<dbReference type="AlphaFoldDB" id="A0AAV7VVL1"/>
<protein>
    <submittedName>
        <fullName evidence="1">Uncharacterized protein</fullName>
    </submittedName>
</protein>
<keyword evidence="2" id="KW-1185">Reference proteome</keyword>
<reference evidence="1" key="1">
    <citation type="journal article" date="2022" name="bioRxiv">
        <title>Sequencing and chromosome-scale assembly of the giantPleurodeles waltlgenome.</title>
        <authorList>
            <person name="Brown T."/>
            <person name="Elewa A."/>
            <person name="Iarovenko S."/>
            <person name="Subramanian E."/>
            <person name="Araus A.J."/>
            <person name="Petzold A."/>
            <person name="Susuki M."/>
            <person name="Suzuki K.-i.T."/>
            <person name="Hayashi T."/>
            <person name="Toyoda A."/>
            <person name="Oliveira C."/>
            <person name="Osipova E."/>
            <person name="Leigh N.D."/>
            <person name="Simon A."/>
            <person name="Yun M.H."/>
        </authorList>
    </citation>
    <scope>NUCLEOTIDE SEQUENCE</scope>
    <source>
        <strain evidence="1">20211129_DDA</strain>
        <tissue evidence="1">Liver</tissue>
    </source>
</reference>
<dbReference type="EMBL" id="JANPWB010000002">
    <property type="protein sequence ID" value="KAJ1205303.1"/>
    <property type="molecule type" value="Genomic_DNA"/>
</dbReference>
<accession>A0AAV7VVL1</accession>
<name>A0AAV7VVL1_PLEWA</name>
<gene>
    <name evidence="1" type="ORF">NDU88_000738</name>
</gene>
<evidence type="ECO:0000313" key="2">
    <source>
        <dbReference type="Proteomes" id="UP001066276"/>
    </source>
</evidence>
<dbReference type="Proteomes" id="UP001066276">
    <property type="component" value="Chromosome 1_2"/>
</dbReference>
<sequence>MGGAGCQGAAAQHWSRPVHSSACGELCLDLTVHPGARVTCGADAVWSLAGCGIGWHRQSTTSQQNTIEQYTTSVPLPQLQVRSGGPEDVLGVPETTGEPSRAELLGPIQGSGGKIETVAVEVNVLRADPMKVSEKVKVAESSIMELQTEVDYLCKQMV</sequence>
<organism evidence="1 2">
    <name type="scientific">Pleurodeles waltl</name>
    <name type="common">Iberian ribbed newt</name>
    <dbReference type="NCBI Taxonomy" id="8319"/>
    <lineage>
        <taxon>Eukaryota</taxon>
        <taxon>Metazoa</taxon>
        <taxon>Chordata</taxon>
        <taxon>Craniata</taxon>
        <taxon>Vertebrata</taxon>
        <taxon>Euteleostomi</taxon>
        <taxon>Amphibia</taxon>
        <taxon>Batrachia</taxon>
        <taxon>Caudata</taxon>
        <taxon>Salamandroidea</taxon>
        <taxon>Salamandridae</taxon>
        <taxon>Pleurodelinae</taxon>
        <taxon>Pleurodeles</taxon>
    </lineage>
</organism>
<proteinExistence type="predicted"/>